<reference evidence="3" key="1">
    <citation type="submission" date="2021-01" db="EMBL/GenBank/DDBJ databases">
        <title>Genome sequence of Phenylobacterium sp. 20VBR1 isolated from a valley glaceir, Ny-Alesund, Svalbard.</title>
        <authorList>
            <person name="Thomas F.A."/>
            <person name="Krishnan K.P."/>
            <person name="Sinha R.K."/>
        </authorList>
    </citation>
    <scope>NUCLEOTIDE SEQUENCE</scope>
    <source>
        <strain evidence="3">20VBR1</strain>
    </source>
</reference>
<name>A0A974S8A0_9CAUL</name>
<feature type="region of interest" description="Disordered" evidence="1">
    <location>
        <begin position="44"/>
        <end position="68"/>
    </location>
</feature>
<evidence type="ECO:0000313" key="3">
    <source>
        <dbReference type="EMBL" id="QQZ49546.1"/>
    </source>
</evidence>
<protein>
    <submittedName>
        <fullName evidence="3">Uncharacterized protein</fullName>
    </submittedName>
</protein>
<dbReference type="AlphaFoldDB" id="A0A974S8A0"/>
<sequence length="68" mass="7040">MFFSQTLNMPVLDGVASVGVGLILGFTAFFLAAESQSLLTGEAAAPIPAPRSRPSPTPSRAWRGSTSC</sequence>
<keyword evidence="2" id="KW-1133">Transmembrane helix</keyword>
<keyword evidence="2" id="KW-0812">Transmembrane</keyword>
<proteinExistence type="predicted"/>
<gene>
    <name evidence="3" type="ORF">JKL49_21795</name>
</gene>
<evidence type="ECO:0000256" key="2">
    <source>
        <dbReference type="SAM" id="Phobius"/>
    </source>
</evidence>
<keyword evidence="2" id="KW-0472">Membrane</keyword>
<evidence type="ECO:0000256" key="1">
    <source>
        <dbReference type="SAM" id="MobiDB-lite"/>
    </source>
</evidence>
<feature type="compositionally biased region" description="Pro residues" evidence="1">
    <location>
        <begin position="47"/>
        <end position="57"/>
    </location>
</feature>
<feature type="transmembrane region" description="Helical" evidence="2">
    <location>
        <begin position="12"/>
        <end position="33"/>
    </location>
</feature>
<organism evidence="3">
    <name type="scientific">Phenylobacterium glaciei</name>
    <dbReference type="NCBI Taxonomy" id="2803784"/>
    <lineage>
        <taxon>Bacteria</taxon>
        <taxon>Pseudomonadati</taxon>
        <taxon>Pseudomonadota</taxon>
        <taxon>Alphaproteobacteria</taxon>
        <taxon>Caulobacterales</taxon>
        <taxon>Caulobacteraceae</taxon>
        <taxon>Phenylobacterium</taxon>
    </lineage>
</organism>
<accession>A0A974S8A0</accession>
<dbReference type="EMBL" id="CP068570">
    <property type="protein sequence ID" value="QQZ49546.1"/>
    <property type="molecule type" value="Genomic_DNA"/>
</dbReference>